<feature type="compositionally biased region" description="Acidic residues" evidence="1">
    <location>
        <begin position="137"/>
        <end position="148"/>
    </location>
</feature>
<evidence type="ECO:0000313" key="3">
    <source>
        <dbReference type="Proteomes" id="UP000073492"/>
    </source>
</evidence>
<reference evidence="2 3" key="1">
    <citation type="submission" date="2015-07" db="EMBL/GenBank/DDBJ databases">
        <title>Comparative genomics of the Sigatoka disease complex on banana suggests a link between parallel evolutionary changes in Pseudocercospora fijiensis and Pseudocercospora eumusae and increased virulence on the banana host.</title>
        <authorList>
            <person name="Chang T.-C."/>
            <person name="Salvucci A."/>
            <person name="Crous P.W."/>
            <person name="Stergiopoulos I."/>
        </authorList>
    </citation>
    <scope>NUCLEOTIDE SEQUENCE [LARGE SCALE GENOMIC DNA]</scope>
    <source>
        <strain evidence="2 3">CBS 116634</strain>
    </source>
</reference>
<keyword evidence="3" id="KW-1185">Reference proteome</keyword>
<protein>
    <submittedName>
        <fullName evidence="2">Uncharacterized protein</fullName>
    </submittedName>
</protein>
<dbReference type="Proteomes" id="UP000073492">
    <property type="component" value="Unassembled WGS sequence"/>
</dbReference>
<proteinExistence type="predicted"/>
<dbReference type="OrthoDB" id="270930at2759"/>
<name>A0A139I2G2_9PEZI</name>
<feature type="compositionally biased region" description="Basic residues" evidence="1">
    <location>
        <begin position="110"/>
        <end position="124"/>
    </location>
</feature>
<feature type="region of interest" description="Disordered" evidence="1">
    <location>
        <begin position="74"/>
        <end position="148"/>
    </location>
</feature>
<evidence type="ECO:0000313" key="2">
    <source>
        <dbReference type="EMBL" id="KXT08881.1"/>
    </source>
</evidence>
<dbReference type="AlphaFoldDB" id="A0A139I2G2"/>
<sequence>MAPGQQIRAQDLSYSIAKKVCNSQDFERLACAFLSATSNVDFDANKAAREFGGCKPDSFKRAIWVICKKIKEASDQGNEEGGDDGGGQVKKGGKRKVDGVENEDGDGGVKKKKTRGSGGGKKKKVKEEPGAGNGESGDGEDSDGLGLL</sequence>
<organism evidence="2 3">
    <name type="scientific">Pseudocercospora musae</name>
    <dbReference type="NCBI Taxonomy" id="113226"/>
    <lineage>
        <taxon>Eukaryota</taxon>
        <taxon>Fungi</taxon>
        <taxon>Dikarya</taxon>
        <taxon>Ascomycota</taxon>
        <taxon>Pezizomycotina</taxon>
        <taxon>Dothideomycetes</taxon>
        <taxon>Dothideomycetidae</taxon>
        <taxon>Mycosphaerellales</taxon>
        <taxon>Mycosphaerellaceae</taxon>
        <taxon>Pseudocercospora</taxon>
    </lineage>
</organism>
<accession>A0A139I2G2</accession>
<dbReference type="EMBL" id="LFZO01000393">
    <property type="protein sequence ID" value="KXT08881.1"/>
    <property type="molecule type" value="Genomic_DNA"/>
</dbReference>
<evidence type="ECO:0000256" key="1">
    <source>
        <dbReference type="SAM" id="MobiDB-lite"/>
    </source>
</evidence>
<comment type="caution">
    <text evidence="2">The sequence shown here is derived from an EMBL/GenBank/DDBJ whole genome shotgun (WGS) entry which is preliminary data.</text>
</comment>
<gene>
    <name evidence="2" type="ORF">AC579_4673</name>
</gene>